<protein>
    <submittedName>
        <fullName evidence="1">Uncharacterized protein</fullName>
    </submittedName>
</protein>
<comment type="caution">
    <text evidence="1">The sequence shown here is derived from an EMBL/GenBank/DDBJ whole genome shotgun (WGS) entry which is preliminary data.</text>
</comment>
<evidence type="ECO:0000313" key="1">
    <source>
        <dbReference type="EMBL" id="KAJ6994356.1"/>
    </source>
</evidence>
<organism evidence="1 2">
    <name type="scientific">Populus alba x Populus x berolinensis</name>
    <dbReference type="NCBI Taxonomy" id="444605"/>
    <lineage>
        <taxon>Eukaryota</taxon>
        <taxon>Viridiplantae</taxon>
        <taxon>Streptophyta</taxon>
        <taxon>Embryophyta</taxon>
        <taxon>Tracheophyta</taxon>
        <taxon>Spermatophyta</taxon>
        <taxon>Magnoliopsida</taxon>
        <taxon>eudicotyledons</taxon>
        <taxon>Gunneridae</taxon>
        <taxon>Pentapetalae</taxon>
        <taxon>rosids</taxon>
        <taxon>fabids</taxon>
        <taxon>Malpighiales</taxon>
        <taxon>Salicaceae</taxon>
        <taxon>Saliceae</taxon>
        <taxon>Populus</taxon>
    </lineage>
</organism>
<sequence length="67" mass="7959">MKPVPPLLKKEKRREVMHKATKQRRLIDWKTYIKNIKSPFFPKSLHVLSPLLDPGSLNRSTEIQTRH</sequence>
<evidence type="ECO:0000313" key="2">
    <source>
        <dbReference type="Proteomes" id="UP001164929"/>
    </source>
</evidence>
<accession>A0AAD6QPX9</accession>
<keyword evidence="2" id="KW-1185">Reference proteome</keyword>
<dbReference type="AlphaFoldDB" id="A0AAD6QPX9"/>
<dbReference type="Proteomes" id="UP001164929">
    <property type="component" value="Chromosome 6"/>
</dbReference>
<gene>
    <name evidence="1" type="ORF">NC653_017244</name>
</gene>
<dbReference type="EMBL" id="JAQIZT010000006">
    <property type="protein sequence ID" value="KAJ6994356.1"/>
    <property type="molecule type" value="Genomic_DNA"/>
</dbReference>
<reference evidence="1" key="1">
    <citation type="journal article" date="2023" name="Mol. Ecol. Resour.">
        <title>Chromosome-level genome assembly of a triploid poplar Populus alba 'Berolinensis'.</title>
        <authorList>
            <person name="Chen S."/>
            <person name="Yu Y."/>
            <person name="Wang X."/>
            <person name="Wang S."/>
            <person name="Zhang T."/>
            <person name="Zhou Y."/>
            <person name="He R."/>
            <person name="Meng N."/>
            <person name="Wang Y."/>
            <person name="Liu W."/>
            <person name="Liu Z."/>
            <person name="Liu J."/>
            <person name="Guo Q."/>
            <person name="Huang H."/>
            <person name="Sederoff R.R."/>
            <person name="Wang G."/>
            <person name="Qu G."/>
            <person name="Chen S."/>
        </authorList>
    </citation>
    <scope>NUCLEOTIDE SEQUENCE</scope>
    <source>
        <strain evidence="1">SC-2020</strain>
    </source>
</reference>
<proteinExistence type="predicted"/>
<name>A0AAD6QPX9_9ROSI</name>